<organism evidence="2 3">
    <name type="scientific">Hoeflea olei</name>
    <dbReference type="NCBI Taxonomy" id="1480615"/>
    <lineage>
        <taxon>Bacteria</taxon>
        <taxon>Pseudomonadati</taxon>
        <taxon>Pseudomonadota</taxon>
        <taxon>Alphaproteobacteria</taxon>
        <taxon>Hyphomicrobiales</taxon>
        <taxon>Rhizobiaceae</taxon>
        <taxon>Hoeflea</taxon>
    </lineage>
</organism>
<dbReference type="InterPro" id="IPR002477">
    <property type="entry name" value="Peptidoglycan-bd-like"/>
</dbReference>
<proteinExistence type="predicted"/>
<dbReference type="Proteomes" id="UP000094795">
    <property type="component" value="Unassembled WGS sequence"/>
</dbReference>
<comment type="caution">
    <text evidence="2">The sequence shown here is derived from an EMBL/GenBank/DDBJ whole genome shotgun (WGS) entry which is preliminary data.</text>
</comment>
<dbReference type="AlphaFoldDB" id="A0A1C1Z181"/>
<dbReference type="EMBL" id="LQZT01000001">
    <property type="protein sequence ID" value="OCW59479.1"/>
    <property type="molecule type" value="Genomic_DNA"/>
</dbReference>
<reference evidence="2 3" key="1">
    <citation type="submission" date="2015-12" db="EMBL/GenBank/DDBJ databases">
        <authorList>
            <person name="Shamseldin A."/>
            <person name="Moawad H."/>
            <person name="Abd El-Rahim W.M."/>
            <person name="Sadowsky M.J."/>
        </authorList>
    </citation>
    <scope>NUCLEOTIDE SEQUENCE [LARGE SCALE GENOMIC DNA]</scope>
    <source>
        <strain evidence="2 3">JC234</strain>
    </source>
</reference>
<dbReference type="Gene3D" id="1.10.101.10">
    <property type="entry name" value="PGBD-like superfamily/PGBD"/>
    <property type="match status" value="1"/>
</dbReference>
<evidence type="ECO:0000313" key="3">
    <source>
        <dbReference type="Proteomes" id="UP000094795"/>
    </source>
</evidence>
<dbReference type="STRING" id="1480615.AWJ14_10690"/>
<accession>A0A1C1Z181</accession>
<gene>
    <name evidence="2" type="ORF">AWJ14_10690</name>
</gene>
<evidence type="ECO:0000313" key="2">
    <source>
        <dbReference type="EMBL" id="OCW59479.1"/>
    </source>
</evidence>
<feature type="domain" description="Peptidoglycan binding-like" evidence="1">
    <location>
        <begin position="152"/>
        <end position="206"/>
    </location>
</feature>
<dbReference type="SUPFAM" id="SSF47090">
    <property type="entry name" value="PGBD-like"/>
    <property type="match status" value="1"/>
</dbReference>
<name>A0A1C1Z181_9HYPH</name>
<dbReference type="Pfam" id="PF01471">
    <property type="entry name" value="PG_binding_1"/>
    <property type="match status" value="1"/>
</dbReference>
<sequence>MDKAGTCYATSFDRQNGPIREITARFTRYQESGSEQGEQALVKLEITEWDVPNQTFGITGTCSFTDKSIRCGIDCDGGHAILSVSETGELYFHSDTVRYDSLRGDASLLTLNEADGYVMDGLFVLKQRPGDSQCRAAGDELFVAMQAGDISNRVTDIETKLRRLGQFLENPDTVFDEATRAAVSGFQRQYGLPDTGVVDQDTAALLANLMQSGAGGC</sequence>
<keyword evidence="3" id="KW-1185">Reference proteome</keyword>
<dbReference type="InterPro" id="IPR036365">
    <property type="entry name" value="PGBD-like_sf"/>
</dbReference>
<dbReference type="InterPro" id="IPR036366">
    <property type="entry name" value="PGBDSf"/>
</dbReference>
<evidence type="ECO:0000259" key="1">
    <source>
        <dbReference type="Pfam" id="PF01471"/>
    </source>
</evidence>
<protein>
    <recommendedName>
        <fullName evidence="1">Peptidoglycan binding-like domain-containing protein</fullName>
    </recommendedName>
</protein>